<dbReference type="PIRSF" id="PIRSF000883">
    <property type="entry name" value="Pesterase_MJ0912"/>
    <property type="match status" value="1"/>
</dbReference>
<dbReference type="AlphaFoldDB" id="A0A7V0Q5L5"/>
<dbReference type="EMBL" id="DRDR01000045">
    <property type="protein sequence ID" value="HDL60008.1"/>
    <property type="molecule type" value="Genomic_DNA"/>
</dbReference>
<evidence type="ECO:0000259" key="2">
    <source>
        <dbReference type="Pfam" id="PF12850"/>
    </source>
</evidence>
<organism evidence="3">
    <name type="scientific">candidate division WOR-3 bacterium</name>
    <dbReference type="NCBI Taxonomy" id="2052148"/>
    <lineage>
        <taxon>Bacteria</taxon>
        <taxon>Bacteria division WOR-3</taxon>
    </lineage>
</organism>
<name>A0A7V0Q5L5_UNCW3</name>
<dbReference type="InterPro" id="IPR029052">
    <property type="entry name" value="Metallo-depent_PP-like"/>
</dbReference>
<sequence length="241" mass="28074">MKFLVISDVHSNYDALKAVMQKANRIGYDSVIFLGDAVGYGADPNECIELLREISNVKIIGNHDKAIIDPREIYFFNPIAKEALLWTRSVIKQENMEWLNKLELFYKFEDIAFTHASLSEPESWRYVFSVIDAMYEFKNTSEWLIFFGHTHIPGVFVQQEGEIEYWDGTSFLLESKYRFLINPGSVGQPRDGDERASFAMLDTEKKLLNIYRVEYNIKRQAEKILKAGLPEYLAHRLYNGY</sequence>
<dbReference type="InterPro" id="IPR050126">
    <property type="entry name" value="Ap4A_hydrolase"/>
</dbReference>
<dbReference type="SUPFAM" id="SSF56300">
    <property type="entry name" value="Metallo-dependent phosphatases"/>
    <property type="match status" value="1"/>
</dbReference>
<dbReference type="Pfam" id="PF12850">
    <property type="entry name" value="Metallophos_2"/>
    <property type="match status" value="1"/>
</dbReference>
<dbReference type="Proteomes" id="UP000886381">
    <property type="component" value="Unassembled WGS sequence"/>
</dbReference>
<proteinExistence type="inferred from homology"/>
<dbReference type="PANTHER" id="PTHR42850">
    <property type="entry name" value="METALLOPHOSPHOESTERASE"/>
    <property type="match status" value="1"/>
</dbReference>
<gene>
    <name evidence="3" type="ORF">ENH14_00975</name>
</gene>
<evidence type="ECO:0000313" key="3">
    <source>
        <dbReference type="EMBL" id="HDL60008.1"/>
    </source>
</evidence>
<feature type="domain" description="Calcineurin-like phosphoesterase" evidence="2">
    <location>
        <begin position="1"/>
        <end position="206"/>
    </location>
</feature>
<evidence type="ECO:0000256" key="1">
    <source>
        <dbReference type="ARBA" id="ARBA00008950"/>
    </source>
</evidence>
<comment type="caution">
    <text evidence="3">The sequence shown here is derived from an EMBL/GenBank/DDBJ whole genome shotgun (WGS) entry which is preliminary data.</text>
</comment>
<accession>A0A7V0Q5L5</accession>
<dbReference type="PANTHER" id="PTHR42850:SF2">
    <property type="entry name" value="BLL5683 PROTEIN"/>
    <property type="match status" value="1"/>
</dbReference>
<comment type="similarity">
    <text evidence="1">Belongs to the metallophosphoesterase superfamily. YfcE family.</text>
</comment>
<dbReference type="InterPro" id="IPR024654">
    <property type="entry name" value="Calcineurin-like_PHP_lpxH"/>
</dbReference>
<dbReference type="InterPro" id="IPR011152">
    <property type="entry name" value="Pesterase_MJ0912"/>
</dbReference>
<dbReference type="Gene3D" id="3.60.21.10">
    <property type="match status" value="1"/>
</dbReference>
<dbReference type="GO" id="GO:0016791">
    <property type="term" value="F:phosphatase activity"/>
    <property type="evidence" value="ECO:0007669"/>
    <property type="project" value="TreeGrafter"/>
</dbReference>
<reference evidence="3" key="1">
    <citation type="journal article" date="2020" name="mSystems">
        <title>Genome- and Community-Level Interaction Insights into Carbon Utilization and Element Cycling Functions of Hydrothermarchaeota in Hydrothermal Sediment.</title>
        <authorList>
            <person name="Zhou Z."/>
            <person name="Liu Y."/>
            <person name="Xu W."/>
            <person name="Pan J."/>
            <person name="Luo Z.H."/>
            <person name="Li M."/>
        </authorList>
    </citation>
    <scope>NUCLEOTIDE SEQUENCE [LARGE SCALE GENOMIC DNA]</scope>
    <source>
        <strain evidence="3">HyVt-28</strain>
    </source>
</reference>
<protein>
    <submittedName>
        <fullName evidence="3">Metallophosphoesterase</fullName>
    </submittedName>
</protein>
<dbReference type="GO" id="GO:0005737">
    <property type="term" value="C:cytoplasm"/>
    <property type="evidence" value="ECO:0007669"/>
    <property type="project" value="TreeGrafter"/>
</dbReference>